<feature type="transmembrane region" description="Helical" evidence="8">
    <location>
        <begin position="121"/>
        <end position="146"/>
    </location>
</feature>
<gene>
    <name evidence="9" type="ORF">IDJ75_15825</name>
</gene>
<evidence type="ECO:0000256" key="8">
    <source>
        <dbReference type="SAM" id="Phobius"/>
    </source>
</evidence>
<dbReference type="InterPro" id="IPR026392">
    <property type="entry name" value="Exo/Archaeosortase_dom"/>
</dbReference>
<evidence type="ECO:0000256" key="2">
    <source>
        <dbReference type="ARBA" id="ARBA00022475"/>
    </source>
</evidence>
<evidence type="ECO:0000256" key="4">
    <source>
        <dbReference type="ARBA" id="ARBA00022692"/>
    </source>
</evidence>
<dbReference type="EMBL" id="JACWMW010000003">
    <property type="protein sequence ID" value="MBD1386752.1"/>
    <property type="molecule type" value="Genomic_DNA"/>
</dbReference>
<evidence type="ECO:0000313" key="10">
    <source>
        <dbReference type="Proteomes" id="UP000618754"/>
    </source>
</evidence>
<evidence type="ECO:0000313" key="9">
    <source>
        <dbReference type="EMBL" id="MBD1386752.1"/>
    </source>
</evidence>
<evidence type="ECO:0000256" key="1">
    <source>
        <dbReference type="ARBA" id="ARBA00004651"/>
    </source>
</evidence>
<feature type="transmembrane region" description="Helical" evidence="8">
    <location>
        <begin position="92"/>
        <end position="115"/>
    </location>
</feature>
<evidence type="ECO:0000256" key="5">
    <source>
        <dbReference type="ARBA" id="ARBA00022801"/>
    </source>
</evidence>
<keyword evidence="3" id="KW-0645">Protease</keyword>
<proteinExistence type="predicted"/>
<evidence type="ECO:0000256" key="7">
    <source>
        <dbReference type="ARBA" id="ARBA00023136"/>
    </source>
</evidence>
<evidence type="ECO:0000256" key="3">
    <source>
        <dbReference type="ARBA" id="ARBA00022670"/>
    </source>
</evidence>
<keyword evidence="2" id="KW-1003">Cell membrane</keyword>
<accession>A0ABR7X852</accession>
<organism evidence="9 10">
    <name type="scientific">Mucilaginibacter rigui</name>
    <dbReference type="NCBI Taxonomy" id="534635"/>
    <lineage>
        <taxon>Bacteria</taxon>
        <taxon>Pseudomonadati</taxon>
        <taxon>Bacteroidota</taxon>
        <taxon>Sphingobacteriia</taxon>
        <taxon>Sphingobacteriales</taxon>
        <taxon>Sphingobacteriaceae</taxon>
        <taxon>Mucilaginibacter</taxon>
    </lineage>
</organism>
<keyword evidence="7 8" id="KW-0472">Membrane</keyword>
<name>A0ABR7X852_9SPHI</name>
<keyword evidence="10" id="KW-1185">Reference proteome</keyword>
<feature type="transmembrane region" description="Helical" evidence="8">
    <location>
        <begin position="158"/>
        <end position="176"/>
    </location>
</feature>
<protein>
    <recommendedName>
        <fullName evidence="11">Exosortase/archaeosortase family protein</fullName>
    </recommendedName>
</protein>
<dbReference type="NCBIfam" id="NF046083">
    <property type="entry name" value="exosort_XrtY"/>
    <property type="match status" value="1"/>
</dbReference>
<dbReference type="NCBIfam" id="TIGR04178">
    <property type="entry name" value="exo_archaeo"/>
    <property type="match status" value="1"/>
</dbReference>
<keyword evidence="6 8" id="KW-1133">Transmembrane helix</keyword>
<dbReference type="Proteomes" id="UP000618754">
    <property type="component" value="Unassembled WGS sequence"/>
</dbReference>
<comment type="caution">
    <text evidence="9">The sequence shown here is derived from an EMBL/GenBank/DDBJ whole genome shotgun (WGS) entry which is preliminary data.</text>
</comment>
<evidence type="ECO:0008006" key="11">
    <source>
        <dbReference type="Google" id="ProtNLM"/>
    </source>
</evidence>
<feature type="transmembrane region" description="Helical" evidence="8">
    <location>
        <begin position="12"/>
        <end position="32"/>
    </location>
</feature>
<reference evidence="9 10" key="1">
    <citation type="submission" date="2020-09" db="EMBL/GenBank/DDBJ databases">
        <title>Novel species of Mucilaginibacter isolated from a glacier on the Tibetan Plateau.</title>
        <authorList>
            <person name="Liu Q."/>
            <person name="Xin Y.-H."/>
        </authorList>
    </citation>
    <scope>NUCLEOTIDE SEQUENCE [LARGE SCALE GENOMIC DNA]</scope>
    <source>
        <strain evidence="9 10">CGMCC 1.13878</strain>
    </source>
</reference>
<evidence type="ECO:0000256" key="6">
    <source>
        <dbReference type="ARBA" id="ARBA00022989"/>
    </source>
</evidence>
<keyword evidence="5" id="KW-0378">Hydrolase</keyword>
<sequence>MKTGKAKLSPPVIFAIKFVCLFGLLYGFYLGYLSITSPGGHYIAFFDTHLNFIAWLRSLLIESSAAILNLLGYQTKTAADQMLVVGRNMVYVGYDCLGFGVMCFFTAFVLTYPGILKPKLYFWATGLITIQLINLSRFVILSLYWHPSSSIYLSDHHTIFNIIVYIFIAISVYFYTRYQDRLAN</sequence>
<comment type="subcellular location">
    <subcellularLocation>
        <location evidence="1">Cell membrane</location>
        <topology evidence="1">Multi-pass membrane protein</topology>
    </subcellularLocation>
</comment>
<keyword evidence="4 8" id="KW-0812">Transmembrane</keyword>